<dbReference type="Pfam" id="PF01730">
    <property type="entry name" value="UreF"/>
    <property type="match status" value="1"/>
</dbReference>
<keyword evidence="2" id="KW-0143">Chaperone</keyword>
<dbReference type="InterPro" id="IPR038277">
    <property type="entry name" value="UreF_sf"/>
</dbReference>
<evidence type="ECO:0000313" key="4">
    <source>
        <dbReference type="EMBL" id="TFK20360.1"/>
    </source>
</evidence>
<keyword evidence="1" id="KW-0996">Nickel insertion</keyword>
<dbReference type="EMBL" id="ML210303">
    <property type="protein sequence ID" value="TFK20360.1"/>
    <property type="molecule type" value="Genomic_DNA"/>
</dbReference>
<dbReference type="Proteomes" id="UP000307440">
    <property type="component" value="Unassembled WGS sequence"/>
</dbReference>
<dbReference type="PANTHER" id="PTHR33620">
    <property type="entry name" value="UREASE ACCESSORY PROTEIN F"/>
    <property type="match status" value="1"/>
</dbReference>
<accession>A0A5C3KJJ8</accession>
<proteinExistence type="inferred from homology"/>
<dbReference type="GO" id="GO:0016151">
    <property type="term" value="F:nickel cation binding"/>
    <property type="evidence" value="ECO:0007669"/>
    <property type="project" value="InterPro"/>
</dbReference>
<dbReference type="PANTHER" id="PTHR33620:SF1">
    <property type="entry name" value="UREASE ACCESSORY PROTEIN F"/>
    <property type="match status" value="1"/>
</dbReference>
<evidence type="ECO:0000313" key="5">
    <source>
        <dbReference type="Proteomes" id="UP000307440"/>
    </source>
</evidence>
<gene>
    <name evidence="4" type="ORF">FA15DRAFT_673564</name>
</gene>
<keyword evidence="5" id="KW-1185">Reference proteome</keyword>
<name>A0A5C3KJJ8_COPMA</name>
<dbReference type="Gene3D" id="1.10.4190.10">
    <property type="entry name" value="Urease accessory protein UreF"/>
    <property type="match status" value="1"/>
</dbReference>
<evidence type="ECO:0000256" key="3">
    <source>
        <dbReference type="ARBA" id="ARBA00046339"/>
    </source>
</evidence>
<dbReference type="STRING" id="230819.A0A5C3KJJ8"/>
<evidence type="ECO:0000256" key="2">
    <source>
        <dbReference type="ARBA" id="ARBA00023186"/>
    </source>
</evidence>
<dbReference type="OrthoDB" id="2550922at2759"/>
<organism evidence="4 5">
    <name type="scientific">Coprinopsis marcescibilis</name>
    <name type="common">Agaric fungus</name>
    <name type="synonym">Psathyrella marcescibilis</name>
    <dbReference type="NCBI Taxonomy" id="230819"/>
    <lineage>
        <taxon>Eukaryota</taxon>
        <taxon>Fungi</taxon>
        <taxon>Dikarya</taxon>
        <taxon>Basidiomycota</taxon>
        <taxon>Agaricomycotina</taxon>
        <taxon>Agaricomycetes</taxon>
        <taxon>Agaricomycetidae</taxon>
        <taxon>Agaricales</taxon>
        <taxon>Agaricineae</taxon>
        <taxon>Psathyrellaceae</taxon>
        <taxon>Coprinopsis</taxon>
    </lineage>
</organism>
<evidence type="ECO:0000256" key="1">
    <source>
        <dbReference type="ARBA" id="ARBA00022988"/>
    </source>
</evidence>
<dbReference type="AlphaFoldDB" id="A0A5C3KJJ8"/>
<reference evidence="4 5" key="1">
    <citation type="journal article" date="2019" name="Nat. Ecol. Evol.">
        <title>Megaphylogeny resolves global patterns of mushroom evolution.</title>
        <authorList>
            <person name="Varga T."/>
            <person name="Krizsan K."/>
            <person name="Foldi C."/>
            <person name="Dima B."/>
            <person name="Sanchez-Garcia M."/>
            <person name="Sanchez-Ramirez S."/>
            <person name="Szollosi G.J."/>
            <person name="Szarkandi J.G."/>
            <person name="Papp V."/>
            <person name="Albert L."/>
            <person name="Andreopoulos W."/>
            <person name="Angelini C."/>
            <person name="Antonin V."/>
            <person name="Barry K.W."/>
            <person name="Bougher N.L."/>
            <person name="Buchanan P."/>
            <person name="Buyck B."/>
            <person name="Bense V."/>
            <person name="Catcheside P."/>
            <person name="Chovatia M."/>
            <person name="Cooper J."/>
            <person name="Damon W."/>
            <person name="Desjardin D."/>
            <person name="Finy P."/>
            <person name="Geml J."/>
            <person name="Haridas S."/>
            <person name="Hughes K."/>
            <person name="Justo A."/>
            <person name="Karasinski D."/>
            <person name="Kautmanova I."/>
            <person name="Kiss B."/>
            <person name="Kocsube S."/>
            <person name="Kotiranta H."/>
            <person name="LaButti K.M."/>
            <person name="Lechner B.E."/>
            <person name="Liimatainen K."/>
            <person name="Lipzen A."/>
            <person name="Lukacs Z."/>
            <person name="Mihaltcheva S."/>
            <person name="Morgado L.N."/>
            <person name="Niskanen T."/>
            <person name="Noordeloos M.E."/>
            <person name="Ohm R.A."/>
            <person name="Ortiz-Santana B."/>
            <person name="Ovrebo C."/>
            <person name="Racz N."/>
            <person name="Riley R."/>
            <person name="Savchenko A."/>
            <person name="Shiryaev A."/>
            <person name="Soop K."/>
            <person name="Spirin V."/>
            <person name="Szebenyi C."/>
            <person name="Tomsovsky M."/>
            <person name="Tulloss R.E."/>
            <person name="Uehling J."/>
            <person name="Grigoriev I.V."/>
            <person name="Vagvolgyi C."/>
            <person name="Papp T."/>
            <person name="Martin F.M."/>
            <person name="Miettinen O."/>
            <person name="Hibbett D.S."/>
            <person name="Nagy L.G."/>
        </authorList>
    </citation>
    <scope>NUCLEOTIDE SEQUENCE [LARGE SCALE GENOMIC DNA]</scope>
    <source>
        <strain evidence="4 5">CBS 121175</strain>
    </source>
</reference>
<sequence length="282" mass="31158">MDHDEETYLLLLLSDSNLPTGAFVASSGFESYLKHAVSPSPSTGESRTIDFLRDGLASYARTSLPFVSDTHRLVAEWMDTNAGGEEGNMVGVVGKLSELDKFYEAQTLNHVARRASRAQGAALLTLYARGFSRPASLVEYSDPDSQARVKHIARVVEHFKLQVRREDTPGHLPVCWGILTAALGLSLDRSQYLHLFLNARSILSASIRLNEIGPYNSQQILLHAVSKIIAVEKSKCQNLRTGFLEDSGVEFDETIHGPANTWPLGEILASRHDLQHSRIFNS</sequence>
<dbReference type="InterPro" id="IPR002639">
    <property type="entry name" value="UreF"/>
</dbReference>
<comment type="similarity">
    <text evidence="3">Belongs to the UreF family.</text>
</comment>
<protein>
    <submittedName>
        <fullName evidence="4">Urease accessory protein UreF</fullName>
    </submittedName>
</protein>